<dbReference type="eggNOG" id="COG2425">
    <property type="taxonomic scope" value="Bacteria"/>
</dbReference>
<evidence type="ECO:0000313" key="2">
    <source>
        <dbReference type="EMBL" id="EGC01947.1"/>
    </source>
</evidence>
<dbReference type="PANTHER" id="PTHR30634:SF16">
    <property type="entry name" value="OUTER-MEMBRANE LIPOPROTEIN LOLB"/>
    <property type="match status" value="1"/>
</dbReference>
<protein>
    <recommendedName>
        <fullName evidence="1">VWFA domain-containing protein</fullName>
    </recommendedName>
</protein>
<organism evidence="2 3">
    <name type="scientific">Ruminococcus albus 8</name>
    <dbReference type="NCBI Taxonomy" id="246199"/>
    <lineage>
        <taxon>Bacteria</taxon>
        <taxon>Bacillati</taxon>
        <taxon>Bacillota</taxon>
        <taxon>Clostridia</taxon>
        <taxon>Eubacteriales</taxon>
        <taxon>Oscillospiraceae</taxon>
        <taxon>Ruminococcus</taxon>
    </lineage>
</organism>
<dbReference type="InterPro" id="IPR050458">
    <property type="entry name" value="LolB"/>
</dbReference>
<comment type="caution">
    <text evidence="2">The sequence shown here is derived from an EMBL/GenBank/DDBJ whole genome shotgun (WGS) entry which is preliminary data.</text>
</comment>
<dbReference type="OrthoDB" id="9789979at2"/>
<accession>E9SFJ3</accession>
<proteinExistence type="predicted"/>
<evidence type="ECO:0000259" key="1">
    <source>
        <dbReference type="SMART" id="SM00327"/>
    </source>
</evidence>
<dbReference type="EMBL" id="ADKM02000118">
    <property type="protein sequence ID" value="EGC01947.1"/>
    <property type="molecule type" value="Genomic_DNA"/>
</dbReference>
<dbReference type="AlphaFoldDB" id="E9SFJ3"/>
<feature type="domain" description="VWFA" evidence="1">
    <location>
        <begin position="222"/>
        <end position="384"/>
    </location>
</feature>
<dbReference type="SMART" id="SM00327">
    <property type="entry name" value="VWA"/>
    <property type="match status" value="1"/>
</dbReference>
<dbReference type="STRING" id="246199.CUS_5259"/>
<dbReference type="Gene3D" id="3.40.50.410">
    <property type="entry name" value="von Willebrand factor, type A domain"/>
    <property type="match status" value="1"/>
</dbReference>
<gene>
    <name evidence="2" type="ORF">CUS_5259</name>
</gene>
<evidence type="ECO:0000313" key="3">
    <source>
        <dbReference type="Proteomes" id="UP000004259"/>
    </source>
</evidence>
<dbReference type="PANTHER" id="PTHR30634">
    <property type="entry name" value="OUTER MEMBRANE LOLAB LIPOPROTEIN INSERTION APPARATUS"/>
    <property type="match status" value="1"/>
</dbReference>
<dbReference type="InterPro" id="IPR002035">
    <property type="entry name" value="VWF_A"/>
</dbReference>
<dbReference type="SUPFAM" id="SSF53300">
    <property type="entry name" value="vWA-like"/>
    <property type="match status" value="1"/>
</dbReference>
<dbReference type="InterPro" id="IPR036465">
    <property type="entry name" value="vWFA_dom_sf"/>
</dbReference>
<dbReference type="RefSeq" id="WP_002851828.1">
    <property type="nucleotide sequence ID" value="NZ_ADKM02000118.1"/>
</dbReference>
<sequence>MTEAEEKALSMNRWRLVLGSQSDRELDFSGDERELQSFMDMEELLDYLYSRADGDDVRQGSGESAQRTAGQGKSKLTAAKWINKVRELFPKQTAEVLEKHALDEFGLTELLTDKKVLEKMTPNMDLLKTILQLRHLMRGEVVETAKKIAAQVADELRQKLENSVRRSILGRIDRNSSSPVHSARNLDIKKTIRRNLKNYDSESGQLMLKEIYFSNRVKRFSNKRVIIAIDESGSMAGSVIYSAVMAQIISKLPFAEVKLVIFDTAVVDLSEHAEDPAEVLMSVQLGGGTYIDKAMTYCEQLISTPSQTVVICVTDLFEGGNVDRLLNVSNNIITSGAKLSYLTALDENANAAFNRPLGQKLADMGAFVGAMTPDQLGGYIGRVFG</sequence>
<keyword evidence="3" id="KW-1185">Reference proteome</keyword>
<dbReference type="Proteomes" id="UP000004259">
    <property type="component" value="Unassembled WGS sequence"/>
</dbReference>
<name>E9SFJ3_RUMAL</name>
<dbReference type="InterPro" id="IPR008912">
    <property type="entry name" value="Uncharacterised_CoxE"/>
</dbReference>
<dbReference type="Pfam" id="PF05762">
    <property type="entry name" value="VWA_CoxE"/>
    <property type="match status" value="1"/>
</dbReference>
<reference evidence="2 3" key="1">
    <citation type="submission" date="2011-02" db="EMBL/GenBank/DDBJ databases">
        <authorList>
            <person name="Nelson K.E."/>
            <person name="Sutton G."/>
            <person name="Torralba M."/>
            <person name="Durkin S."/>
            <person name="Harkins D."/>
            <person name="Montgomery R."/>
            <person name="Ziemer C."/>
            <person name="Klaassens E."/>
            <person name="Ocuiv P."/>
            <person name="Morrison M."/>
        </authorList>
    </citation>
    <scope>NUCLEOTIDE SEQUENCE [LARGE SCALE GENOMIC DNA]</scope>
    <source>
        <strain evidence="2 3">8</strain>
    </source>
</reference>